<reference evidence="1 2" key="1">
    <citation type="submission" date="2020-04" db="EMBL/GenBank/DDBJ databases">
        <authorList>
            <person name="Hogendoorn C."/>
        </authorList>
    </citation>
    <scope>NUCLEOTIDE SEQUENCE [LARGE SCALE GENOMIC DNA]</scope>
    <source>
        <strain evidence="1">COOX1</strain>
    </source>
</reference>
<organism evidence="1 2">
    <name type="scientific">Kyrpidia spormannii</name>
    <dbReference type="NCBI Taxonomy" id="2055160"/>
    <lineage>
        <taxon>Bacteria</taxon>
        <taxon>Bacillati</taxon>
        <taxon>Bacillota</taxon>
        <taxon>Bacilli</taxon>
        <taxon>Bacillales</taxon>
        <taxon>Alicyclobacillaceae</taxon>
        <taxon>Kyrpidia</taxon>
    </lineage>
</organism>
<proteinExistence type="predicted"/>
<protein>
    <submittedName>
        <fullName evidence="1">Uncharacterized protein</fullName>
    </submittedName>
</protein>
<name>A0A6F9E6B0_9BACL</name>
<sequence length="80" mass="8482">MDGFDVFALARYLYLGPRSGAAHGPVRCFAAEREALWPGGCSGAGIEKLHSVIGDCQLQLAMLYCLPVEDCNPPTVNIAG</sequence>
<evidence type="ECO:0000313" key="2">
    <source>
        <dbReference type="Proteomes" id="UP000502196"/>
    </source>
</evidence>
<dbReference type="Proteomes" id="UP000502196">
    <property type="component" value="Chromosome"/>
</dbReference>
<accession>A0A6F9E6B0</accession>
<evidence type="ECO:0000313" key="1">
    <source>
        <dbReference type="EMBL" id="CAB3391977.1"/>
    </source>
</evidence>
<dbReference type="AlphaFoldDB" id="A0A6F9E6B0"/>
<dbReference type="EMBL" id="LR792683">
    <property type="protein sequence ID" value="CAB3391977.1"/>
    <property type="molecule type" value="Genomic_DNA"/>
</dbReference>
<gene>
    <name evidence="1" type="ORF">COOX1_1180</name>
</gene>